<proteinExistence type="inferred from homology"/>
<dbReference type="PANTHER" id="PTHR10458:SF8">
    <property type="entry name" value="PEPTIDE DEFORMYLASE 2"/>
    <property type="match status" value="1"/>
</dbReference>
<evidence type="ECO:0000256" key="6">
    <source>
        <dbReference type="HAMAP-Rule" id="MF_00163"/>
    </source>
</evidence>
<feature type="active site" evidence="6">
    <location>
        <position position="155"/>
    </location>
</feature>
<dbReference type="InterPro" id="IPR023635">
    <property type="entry name" value="Peptide_deformylase"/>
</dbReference>
<sequence length="184" mass="20705">MITMENIIRDGHETLRKKAAEVDLPISNEEKETLNDMLEFLKNSQDEALAKKYGLRSGVGLAAPQINVSKQMLAVYIQDDGKGNSIELQLINPKIVSHSVQKAYLNGGEGCLSVDESKPGLVHRNFKVTIQAYDINGDLFKKRFKGYPAIVLQHEIDHLNGVMFYDYINQEDPFKPLEDAVEIN</sequence>
<dbReference type="GO" id="GO:0042586">
    <property type="term" value="F:peptide deformylase activity"/>
    <property type="evidence" value="ECO:0007669"/>
    <property type="project" value="UniProtKB-UniRule"/>
</dbReference>
<evidence type="ECO:0000256" key="3">
    <source>
        <dbReference type="ARBA" id="ARBA00022801"/>
    </source>
</evidence>
<dbReference type="RefSeq" id="WP_026023192.1">
    <property type="nucleotide sequence ID" value="NZ_CAURAE010000019.1"/>
</dbReference>
<gene>
    <name evidence="6" type="primary">def</name>
    <name evidence="7" type="ORF">BU072_04540</name>
</gene>
<feature type="binding site" evidence="6">
    <location>
        <position position="154"/>
    </location>
    <ligand>
        <name>Fe cation</name>
        <dbReference type="ChEBI" id="CHEBI:24875"/>
    </ligand>
</feature>
<dbReference type="GO" id="GO:0006412">
    <property type="term" value="P:translation"/>
    <property type="evidence" value="ECO:0007669"/>
    <property type="project" value="UniProtKB-UniRule"/>
</dbReference>
<comment type="cofactor">
    <cofactor evidence="6">
        <name>Fe(2+)</name>
        <dbReference type="ChEBI" id="CHEBI:29033"/>
    </cofactor>
    <text evidence="6">Binds 1 Fe(2+) ion.</text>
</comment>
<dbReference type="InterPro" id="IPR036821">
    <property type="entry name" value="Peptide_deformylase_sf"/>
</dbReference>
<dbReference type="FunFam" id="3.90.45.10:FF:000002">
    <property type="entry name" value="Peptide deformylase"/>
    <property type="match status" value="1"/>
</dbReference>
<dbReference type="CDD" id="cd00487">
    <property type="entry name" value="Pep_deformylase"/>
    <property type="match status" value="1"/>
</dbReference>
<dbReference type="NCBIfam" id="TIGR00079">
    <property type="entry name" value="pept_deformyl"/>
    <property type="match status" value="1"/>
</dbReference>
<keyword evidence="3 6" id="KW-0378">Hydrolase</keyword>
<comment type="function">
    <text evidence="6">Removes the formyl group from the N-terminal Met of newly synthesized proteins. Requires at least a dipeptide for an efficient rate of reaction. N-terminal L-methionine is a prerequisite for activity but the enzyme has broad specificity at other positions.</text>
</comment>
<evidence type="ECO:0000256" key="4">
    <source>
        <dbReference type="ARBA" id="ARBA00022917"/>
    </source>
</evidence>
<evidence type="ECO:0000256" key="5">
    <source>
        <dbReference type="ARBA" id="ARBA00023004"/>
    </source>
</evidence>
<evidence type="ECO:0000256" key="1">
    <source>
        <dbReference type="ARBA" id="ARBA00010759"/>
    </source>
</evidence>
<dbReference type="STRING" id="1167632.GCA_000286335_00593"/>
<dbReference type="PIRSF" id="PIRSF004749">
    <property type="entry name" value="Pep_def"/>
    <property type="match status" value="1"/>
</dbReference>
<dbReference type="SUPFAM" id="SSF56420">
    <property type="entry name" value="Peptide deformylase"/>
    <property type="match status" value="1"/>
</dbReference>
<accession>A0A2T4PV59</accession>
<dbReference type="Gene3D" id="3.90.45.10">
    <property type="entry name" value="Peptide deformylase"/>
    <property type="match status" value="1"/>
</dbReference>
<evidence type="ECO:0000313" key="7">
    <source>
        <dbReference type="EMBL" id="PTI30239.1"/>
    </source>
</evidence>
<dbReference type="Pfam" id="PF01327">
    <property type="entry name" value="Pep_deformylase"/>
    <property type="match status" value="1"/>
</dbReference>
<keyword evidence="2 6" id="KW-0479">Metal-binding</keyword>
<dbReference type="EC" id="3.5.1.88" evidence="6"/>
<comment type="catalytic activity">
    <reaction evidence="6">
        <text>N-terminal N-formyl-L-methionyl-[peptide] + H2O = N-terminal L-methionyl-[peptide] + formate</text>
        <dbReference type="Rhea" id="RHEA:24420"/>
        <dbReference type="Rhea" id="RHEA-COMP:10639"/>
        <dbReference type="Rhea" id="RHEA-COMP:10640"/>
        <dbReference type="ChEBI" id="CHEBI:15377"/>
        <dbReference type="ChEBI" id="CHEBI:15740"/>
        <dbReference type="ChEBI" id="CHEBI:49298"/>
        <dbReference type="ChEBI" id="CHEBI:64731"/>
        <dbReference type="EC" id="3.5.1.88"/>
    </reaction>
</comment>
<keyword evidence="4 6" id="KW-0648">Protein biosynthesis</keyword>
<organism evidence="7 8">
    <name type="scientific">Mammaliicoccus vitulinus</name>
    <dbReference type="NCBI Taxonomy" id="71237"/>
    <lineage>
        <taxon>Bacteria</taxon>
        <taxon>Bacillati</taxon>
        <taxon>Bacillota</taxon>
        <taxon>Bacilli</taxon>
        <taxon>Bacillales</taxon>
        <taxon>Staphylococcaceae</taxon>
        <taxon>Mammaliicoccus</taxon>
    </lineage>
</organism>
<name>A0A2T4PV59_9STAP</name>
<keyword evidence="5 6" id="KW-0408">Iron</keyword>
<dbReference type="EMBL" id="PZFK01000007">
    <property type="protein sequence ID" value="PTI30239.1"/>
    <property type="molecule type" value="Genomic_DNA"/>
</dbReference>
<evidence type="ECO:0000256" key="2">
    <source>
        <dbReference type="ARBA" id="ARBA00022723"/>
    </source>
</evidence>
<comment type="similarity">
    <text evidence="1 6">Belongs to the polypeptide deformylase family.</text>
</comment>
<feature type="binding site" evidence="6">
    <location>
        <position position="111"/>
    </location>
    <ligand>
        <name>Fe cation</name>
        <dbReference type="ChEBI" id="CHEBI:24875"/>
    </ligand>
</feature>
<evidence type="ECO:0000313" key="8">
    <source>
        <dbReference type="Proteomes" id="UP000241209"/>
    </source>
</evidence>
<reference evidence="7 8" key="1">
    <citation type="journal article" date="2016" name="Front. Microbiol.">
        <title>Comprehensive Phylogenetic Analysis of Bovine Non-aureus Staphylococci Species Based on Whole-Genome Sequencing.</title>
        <authorList>
            <person name="Naushad S."/>
            <person name="Barkema H.W."/>
            <person name="Luby C."/>
            <person name="Condas L.A."/>
            <person name="Nobrega D.B."/>
            <person name="Carson D.A."/>
            <person name="De Buck J."/>
        </authorList>
    </citation>
    <scope>NUCLEOTIDE SEQUENCE [LARGE SCALE GENOMIC DNA]</scope>
    <source>
        <strain evidence="7 8">SNUC 2204</strain>
    </source>
</reference>
<dbReference type="PANTHER" id="PTHR10458">
    <property type="entry name" value="PEPTIDE DEFORMYLASE"/>
    <property type="match status" value="1"/>
</dbReference>
<dbReference type="PRINTS" id="PR01576">
    <property type="entry name" value="PDEFORMYLASE"/>
</dbReference>
<feature type="binding site" evidence="6">
    <location>
        <position position="158"/>
    </location>
    <ligand>
        <name>Fe cation</name>
        <dbReference type="ChEBI" id="CHEBI:24875"/>
    </ligand>
</feature>
<dbReference type="AlphaFoldDB" id="A0A2T4PV59"/>
<comment type="caution">
    <text evidence="7">The sequence shown here is derived from an EMBL/GenBank/DDBJ whole genome shotgun (WGS) entry which is preliminary data.</text>
</comment>
<protein>
    <recommendedName>
        <fullName evidence="6">Peptide deformylase</fullName>
        <shortName evidence="6">PDF</shortName>
        <ecNumber evidence="6">3.5.1.88</ecNumber>
    </recommendedName>
    <alternativeName>
        <fullName evidence="6">Polypeptide deformylase</fullName>
    </alternativeName>
</protein>
<dbReference type="GO" id="GO:0046872">
    <property type="term" value="F:metal ion binding"/>
    <property type="evidence" value="ECO:0007669"/>
    <property type="project" value="UniProtKB-KW"/>
</dbReference>
<dbReference type="HAMAP" id="MF_00163">
    <property type="entry name" value="Pep_deformylase"/>
    <property type="match status" value="1"/>
</dbReference>
<dbReference type="Proteomes" id="UP000241209">
    <property type="component" value="Unassembled WGS sequence"/>
</dbReference>